<accession>A0A0M4QUB9</accession>
<dbReference type="InterPro" id="IPR021145">
    <property type="entry name" value="Portal_protein_SPP1_Gp6-like"/>
</dbReference>
<dbReference type="EMBL" id="KT591491">
    <property type="protein sequence ID" value="ALF00543.1"/>
    <property type="molecule type" value="Genomic_DNA"/>
</dbReference>
<proteinExistence type="predicted"/>
<feature type="region of interest" description="Disordered" evidence="1">
    <location>
        <begin position="473"/>
        <end position="540"/>
    </location>
</feature>
<evidence type="ECO:0000256" key="1">
    <source>
        <dbReference type="SAM" id="MobiDB-lite"/>
    </source>
</evidence>
<gene>
    <name evidence="2" type="ORF">SEA_BRICOLE_15</name>
</gene>
<name>A0A0M4QUB9_9CAUD</name>
<sequence>MSIFYMSDVYAPDEPNTTLEFPAANLSTKGLSEYITKKLYPVFQQERMRLERLELWGTGRQPEVRPLKRNTERAVLQRMARTAWLPLAISTFAQQMIVDGYRKEGDAENYKAAWESWLRNKMSMQQLAINRATMIFGYSFVRVTDGAVEEGGEQGPQKKSMAVMRAVSPMDFFALYEDAYLDEYPKYGFERLPNGNYRFWLPKGDYYKVTYKDGKFTVGDLVTTPYGVPPFVRYVNQIDLRGRCWGDVEPVIDLAARIDKTAFDRLMVQHFNSFKVRWATGLEQADTPEGVQEDKIRIGNEDILIASDVQAKFGTLDETQMGGFIEAYKADLETFAAVMQLPPNLFGQVVNVTGDALDGARRQTYQRLFEKQTVMSESHGQVMRLAALIEGREDDADDFMARITWQDVEVRSLAQFADAWGKIVTQLGVPKWAAWSKIPGVEQSEVDGWREHALDDDPLSNYLREVVGKTTTDLAMDRKTGDPKAPPVNMEALEMQAKVKAQQPGGGNPGNRNAKGGSNSTQNQRPVNPKTGADRGTATK</sequence>
<dbReference type="Proteomes" id="UP000221469">
    <property type="component" value="Segment"/>
</dbReference>
<reference evidence="2 3" key="1">
    <citation type="submission" date="2015-08" db="EMBL/GenBank/DDBJ databases">
        <authorList>
            <person name="Barekzi N."/>
            <person name="Doss J.H."/>
            <person name="Bluford J."/>
            <person name="Fizer S."/>
            <person name="Garofalo A.E."/>
            <person name="Gasalao M.B."/>
            <person name="Griffin J."/>
            <person name="Henderson C.M."/>
            <person name="Hyre A.N."/>
            <person name="Irons L.B."/>
            <person name="Jafree E."/>
            <person name="Kanda K."/>
            <person name="Matthews D."/>
            <person name="Mclaren B."/>
            <person name="Moriarty A."/>
            <person name="Northam N."/>
            <person name="Ryan M."/>
            <person name="Smith D.E."/>
            <person name="Vanselow D."/>
            <person name="Welch J."/>
            <person name="Gauthier D."/>
            <person name="Anders K.R."/>
            <person name="Bradley K.W."/>
            <person name="Asai D.J."/>
            <person name="Bowman C.A."/>
            <person name="Russell D.A."/>
            <person name="Pope W.H."/>
            <person name="Jacobs-Sera D."/>
            <person name="Hendrix R.W."/>
            <person name="Hatfull G.F."/>
        </authorList>
    </citation>
    <scope>NUCLEOTIDE SEQUENCE [LARGE SCALE GENOMIC DNA]</scope>
</reference>
<evidence type="ECO:0000313" key="3">
    <source>
        <dbReference type="Proteomes" id="UP000221469"/>
    </source>
</evidence>
<organism evidence="2 3">
    <name type="scientific">Mycobacterium phage Bricole</name>
    <dbReference type="NCBI Taxonomy" id="1718601"/>
    <lineage>
        <taxon>Viruses</taxon>
        <taxon>Duplodnaviria</taxon>
        <taxon>Heunggongvirae</taxon>
        <taxon>Uroviricota</taxon>
        <taxon>Caudoviricetes</taxon>
        <taxon>Vilmaviridae</taxon>
        <taxon>Mclasvirinae</taxon>
        <taxon>Bongovirus</taxon>
        <taxon>Bongovirus bongo</taxon>
    </lineage>
</organism>
<evidence type="ECO:0000313" key="2">
    <source>
        <dbReference type="EMBL" id="ALF00543.1"/>
    </source>
</evidence>
<protein>
    <submittedName>
        <fullName evidence="2">Portal protein</fullName>
    </submittedName>
</protein>
<dbReference type="Pfam" id="PF05133">
    <property type="entry name" value="SPP1_portal"/>
    <property type="match status" value="1"/>
</dbReference>